<dbReference type="InterPro" id="IPR006311">
    <property type="entry name" value="TAT_signal"/>
</dbReference>
<dbReference type="EMBL" id="JBCGDC010000310">
    <property type="protein sequence ID" value="MFB6398628.1"/>
    <property type="molecule type" value="Genomic_DNA"/>
</dbReference>
<evidence type="ECO:0000256" key="4">
    <source>
        <dbReference type="ARBA" id="ARBA00023008"/>
    </source>
</evidence>
<dbReference type="PROSITE" id="PS51318">
    <property type="entry name" value="TAT"/>
    <property type="match status" value="1"/>
</dbReference>
<name>A0ABV5D6N2_9ACTN</name>
<evidence type="ECO:0000259" key="6">
    <source>
        <dbReference type="Pfam" id="PF04234"/>
    </source>
</evidence>
<keyword evidence="2" id="KW-0479">Metal-binding</keyword>
<feature type="chain" id="PRO_5046987543" evidence="5">
    <location>
        <begin position="42"/>
        <end position="152"/>
    </location>
</feature>
<organism evidence="7 8">
    <name type="scientific">Polymorphospora lycopeni</name>
    <dbReference type="NCBI Taxonomy" id="3140240"/>
    <lineage>
        <taxon>Bacteria</taxon>
        <taxon>Bacillati</taxon>
        <taxon>Actinomycetota</taxon>
        <taxon>Actinomycetes</taxon>
        <taxon>Micromonosporales</taxon>
        <taxon>Micromonosporaceae</taxon>
        <taxon>Polymorphospora</taxon>
    </lineage>
</organism>
<dbReference type="PANTHER" id="PTHR34820">
    <property type="entry name" value="INNER MEMBRANE PROTEIN YEBZ"/>
    <property type="match status" value="1"/>
</dbReference>
<proteinExistence type="predicted"/>
<reference evidence="7 8" key="1">
    <citation type="submission" date="2024-04" db="EMBL/GenBank/DDBJ databases">
        <title>Polymorphospora sp. isolated from Baiyangdian Lake in Xiong'an New Area.</title>
        <authorList>
            <person name="Zhang X."/>
            <person name="Liu J."/>
        </authorList>
    </citation>
    <scope>NUCLEOTIDE SEQUENCE [LARGE SCALE GENOMIC DNA]</scope>
    <source>
        <strain evidence="7 8">2-325</strain>
    </source>
</reference>
<evidence type="ECO:0000256" key="3">
    <source>
        <dbReference type="ARBA" id="ARBA00022729"/>
    </source>
</evidence>
<feature type="domain" description="CopC" evidence="6">
    <location>
        <begin position="42"/>
        <end position="135"/>
    </location>
</feature>
<dbReference type="Pfam" id="PF04234">
    <property type="entry name" value="CopC"/>
    <property type="match status" value="1"/>
</dbReference>
<evidence type="ECO:0000256" key="1">
    <source>
        <dbReference type="ARBA" id="ARBA00004196"/>
    </source>
</evidence>
<evidence type="ECO:0000313" key="8">
    <source>
        <dbReference type="Proteomes" id="UP001582793"/>
    </source>
</evidence>
<evidence type="ECO:0000256" key="2">
    <source>
        <dbReference type="ARBA" id="ARBA00022723"/>
    </source>
</evidence>
<evidence type="ECO:0000256" key="5">
    <source>
        <dbReference type="SAM" id="SignalP"/>
    </source>
</evidence>
<sequence>MTTHPYRGPRRTVLARVLAALAATALAVIATAALPAAPAWAHNQLTTAEPAPQSTLDTSPEQVVLEFVEPLNPRYTAIVVTDAAGMTVSDGQPEITGNRGAVTFAAPLAGGAYTVAYRVVSLDGHPVQGSYPFTVAGPEPAADATDAVSAPA</sequence>
<dbReference type="SUPFAM" id="SSF81296">
    <property type="entry name" value="E set domains"/>
    <property type="match status" value="1"/>
</dbReference>
<comment type="subcellular location">
    <subcellularLocation>
        <location evidence="1">Cell envelope</location>
    </subcellularLocation>
</comment>
<accession>A0ABV5D6N2</accession>
<dbReference type="InterPro" id="IPR014755">
    <property type="entry name" value="Cu-Rt/internalin_Ig-like"/>
</dbReference>
<feature type="signal peptide" evidence="5">
    <location>
        <begin position="1"/>
        <end position="41"/>
    </location>
</feature>
<dbReference type="RefSeq" id="WP_375737346.1">
    <property type="nucleotide sequence ID" value="NZ_JBCGDC010000310.1"/>
</dbReference>
<dbReference type="InterPro" id="IPR014756">
    <property type="entry name" value="Ig_E-set"/>
</dbReference>
<keyword evidence="4" id="KW-0186">Copper</keyword>
<dbReference type="InterPro" id="IPR007348">
    <property type="entry name" value="CopC_dom"/>
</dbReference>
<evidence type="ECO:0000313" key="7">
    <source>
        <dbReference type="EMBL" id="MFB6398628.1"/>
    </source>
</evidence>
<keyword evidence="3 5" id="KW-0732">Signal</keyword>
<dbReference type="Proteomes" id="UP001582793">
    <property type="component" value="Unassembled WGS sequence"/>
</dbReference>
<comment type="caution">
    <text evidence="7">The sequence shown here is derived from an EMBL/GenBank/DDBJ whole genome shotgun (WGS) entry which is preliminary data.</text>
</comment>
<dbReference type="PANTHER" id="PTHR34820:SF4">
    <property type="entry name" value="INNER MEMBRANE PROTEIN YEBZ"/>
    <property type="match status" value="1"/>
</dbReference>
<protein>
    <submittedName>
        <fullName evidence="7">Copper resistance CopC family protein</fullName>
    </submittedName>
</protein>
<keyword evidence="8" id="KW-1185">Reference proteome</keyword>
<dbReference type="InterPro" id="IPR032694">
    <property type="entry name" value="CopC/D"/>
</dbReference>
<dbReference type="Gene3D" id="2.60.40.1220">
    <property type="match status" value="1"/>
</dbReference>
<feature type="non-terminal residue" evidence="7">
    <location>
        <position position="152"/>
    </location>
</feature>
<gene>
    <name evidence="7" type="ORF">AAFH96_37055</name>
</gene>